<dbReference type="Proteomes" id="UP000250043">
    <property type="component" value="Unassembled WGS sequence"/>
</dbReference>
<protein>
    <submittedName>
        <fullName evidence="5">SH3-domain-containing protein</fullName>
    </submittedName>
</protein>
<dbReference type="FunFam" id="2.30.30.40:FF:000072">
    <property type="entry name" value="Unconventional Myosin IB"/>
    <property type="match status" value="1"/>
</dbReference>
<dbReference type="GO" id="GO:0043332">
    <property type="term" value="C:mating projection tip"/>
    <property type="evidence" value="ECO:0007669"/>
    <property type="project" value="TreeGrafter"/>
</dbReference>
<dbReference type="GO" id="GO:0006897">
    <property type="term" value="P:endocytosis"/>
    <property type="evidence" value="ECO:0007669"/>
    <property type="project" value="InterPro"/>
</dbReference>
<dbReference type="PANTHER" id="PTHR47174:SF1">
    <property type="entry name" value="REDUCED VIABILITY UPON STARVATION PROTEIN 167"/>
    <property type="match status" value="1"/>
</dbReference>
<dbReference type="GO" id="GO:0008289">
    <property type="term" value="F:lipid binding"/>
    <property type="evidence" value="ECO:0007669"/>
    <property type="project" value="TreeGrafter"/>
</dbReference>
<keyword evidence="1 2" id="KW-0728">SH3 domain</keyword>
<accession>A0A8E2DJQ6</accession>
<dbReference type="GO" id="GO:0051666">
    <property type="term" value="P:actin cortical patch localization"/>
    <property type="evidence" value="ECO:0007669"/>
    <property type="project" value="InterPro"/>
</dbReference>
<dbReference type="GO" id="GO:1990528">
    <property type="term" value="C:Rvs161p-Rvs167p complex"/>
    <property type="evidence" value="ECO:0007669"/>
    <property type="project" value="TreeGrafter"/>
</dbReference>
<sequence length="251" mass="26416">MPTPSDPQAAALLAHVISQTQQNISFLASQGYISPADAADMTRRLSEADNASSPVEAMRNLSLSPPVAEPAPAPARRGIPPPPPRTQRARAVWAYNDDGREPNDLSFSAGEVIEIVEETNPDWWTGRCRGRQGLFPANHVEKIGGSPSPQPPAPMMPSAPMPPMAPMPPQPSYYSPPPEKSLYGPQYGGMPPPPAPMAPPPVVVVEQQPPPEQPKKHRFGKLGNTMATAAAGGFGFGAGAAVGGDIVNAIF</sequence>
<feature type="compositionally biased region" description="Pro residues" evidence="3">
    <location>
        <begin position="67"/>
        <end position="85"/>
    </location>
</feature>
<dbReference type="InterPro" id="IPR046982">
    <property type="entry name" value="BIN3/RVS161-like"/>
</dbReference>
<evidence type="ECO:0000256" key="1">
    <source>
        <dbReference type="ARBA" id="ARBA00022443"/>
    </source>
</evidence>
<organism evidence="5 6">
    <name type="scientific">Obba rivulosa</name>
    <dbReference type="NCBI Taxonomy" id="1052685"/>
    <lineage>
        <taxon>Eukaryota</taxon>
        <taxon>Fungi</taxon>
        <taxon>Dikarya</taxon>
        <taxon>Basidiomycota</taxon>
        <taxon>Agaricomycotina</taxon>
        <taxon>Agaricomycetes</taxon>
        <taxon>Polyporales</taxon>
        <taxon>Gelatoporiaceae</taxon>
        <taxon>Obba</taxon>
    </lineage>
</organism>
<dbReference type="Gene3D" id="2.30.30.40">
    <property type="entry name" value="SH3 Domains"/>
    <property type="match status" value="1"/>
</dbReference>
<dbReference type="SMART" id="SM00326">
    <property type="entry name" value="SH3"/>
    <property type="match status" value="1"/>
</dbReference>
<dbReference type="PRINTS" id="PR01217">
    <property type="entry name" value="PRICHEXTENSN"/>
</dbReference>
<feature type="region of interest" description="Disordered" evidence="3">
    <location>
        <begin position="138"/>
        <end position="180"/>
    </location>
</feature>
<dbReference type="OrthoDB" id="5983572at2759"/>
<dbReference type="AlphaFoldDB" id="A0A8E2DJQ6"/>
<feature type="domain" description="SH3" evidence="4">
    <location>
        <begin position="84"/>
        <end position="145"/>
    </location>
</feature>
<dbReference type="InterPro" id="IPR001452">
    <property type="entry name" value="SH3_domain"/>
</dbReference>
<evidence type="ECO:0000259" key="4">
    <source>
        <dbReference type="PROSITE" id="PS50002"/>
    </source>
</evidence>
<dbReference type="PANTHER" id="PTHR47174">
    <property type="entry name" value="BRIDGING INTEGRATOR 3"/>
    <property type="match status" value="1"/>
</dbReference>
<evidence type="ECO:0000313" key="5">
    <source>
        <dbReference type="EMBL" id="OCH89622.1"/>
    </source>
</evidence>
<dbReference type="GO" id="GO:0097320">
    <property type="term" value="P:plasma membrane tubulation"/>
    <property type="evidence" value="ECO:0007669"/>
    <property type="project" value="TreeGrafter"/>
</dbReference>
<evidence type="ECO:0000313" key="6">
    <source>
        <dbReference type="Proteomes" id="UP000250043"/>
    </source>
</evidence>
<reference evidence="5 6" key="1">
    <citation type="submission" date="2016-07" db="EMBL/GenBank/DDBJ databases">
        <title>Draft genome of the white-rot fungus Obba rivulosa 3A-2.</title>
        <authorList>
            <consortium name="DOE Joint Genome Institute"/>
            <person name="Miettinen O."/>
            <person name="Riley R."/>
            <person name="Acob R."/>
            <person name="Barry K."/>
            <person name="Cullen D."/>
            <person name="De Vries R."/>
            <person name="Hainaut M."/>
            <person name="Hatakka A."/>
            <person name="Henrissat B."/>
            <person name="Hilden K."/>
            <person name="Kuo R."/>
            <person name="Labutti K."/>
            <person name="Lipzen A."/>
            <person name="Makela M.R."/>
            <person name="Sandor L."/>
            <person name="Spatafora J.W."/>
            <person name="Grigoriev I.V."/>
            <person name="Hibbett D.S."/>
        </authorList>
    </citation>
    <scope>NUCLEOTIDE SEQUENCE [LARGE SCALE GENOMIC DNA]</scope>
    <source>
        <strain evidence="5 6">3A-2</strain>
    </source>
</reference>
<feature type="compositionally biased region" description="Pro residues" evidence="3">
    <location>
        <begin position="148"/>
        <end position="179"/>
    </location>
</feature>
<gene>
    <name evidence="5" type="ORF">OBBRIDRAFT_888308</name>
</gene>
<dbReference type="EMBL" id="KV722423">
    <property type="protein sequence ID" value="OCH89622.1"/>
    <property type="molecule type" value="Genomic_DNA"/>
</dbReference>
<dbReference type="InterPro" id="IPR036028">
    <property type="entry name" value="SH3-like_dom_sf"/>
</dbReference>
<proteinExistence type="predicted"/>
<dbReference type="SUPFAM" id="SSF50044">
    <property type="entry name" value="SH3-domain"/>
    <property type="match status" value="1"/>
</dbReference>
<evidence type="ECO:0000256" key="3">
    <source>
        <dbReference type="SAM" id="MobiDB-lite"/>
    </source>
</evidence>
<dbReference type="GO" id="GO:0030479">
    <property type="term" value="C:actin cortical patch"/>
    <property type="evidence" value="ECO:0007669"/>
    <property type="project" value="TreeGrafter"/>
</dbReference>
<evidence type="ECO:0000256" key="2">
    <source>
        <dbReference type="PROSITE-ProRule" id="PRU00192"/>
    </source>
</evidence>
<name>A0A8E2DJQ6_9APHY</name>
<dbReference type="GO" id="GO:0031097">
    <property type="term" value="C:medial cortex"/>
    <property type="evidence" value="ECO:0007669"/>
    <property type="project" value="TreeGrafter"/>
</dbReference>
<feature type="region of interest" description="Disordered" evidence="3">
    <location>
        <begin position="63"/>
        <end position="87"/>
    </location>
</feature>
<dbReference type="Pfam" id="PF00018">
    <property type="entry name" value="SH3_1"/>
    <property type="match status" value="1"/>
</dbReference>
<keyword evidence="6" id="KW-1185">Reference proteome</keyword>
<dbReference type="PROSITE" id="PS50002">
    <property type="entry name" value="SH3"/>
    <property type="match status" value="1"/>
</dbReference>
<dbReference type="PRINTS" id="PR00452">
    <property type="entry name" value="SH3DOMAIN"/>
</dbReference>